<sequence length="182" mass="20523">MKAETLGAILLTPAGCHAISSFQLITMIQPPPNNLESQSQQRKIVSPKSTGPEILPMVQETKLKSLIESAEAERRDLLAEVKEHRIKAREEPFSAQRKETATEKTTQMFFSLKETLTVVLLLRLSPPSLNIGIGIHVPVYGRENWVEKMEEHGLVVKSCDMSKLWQWLITGSEFMIKSEALR</sequence>
<evidence type="ECO:0000256" key="1">
    <source>
        <dbReference type="SAM" id="Coils"/>
    </source>
</evidence>
<proteinExistence type="predicted"/>
<feature type="coiled-coil region" evidence="1">
    <location>
        <begin position="60"/>
        <end position="87"/>
    </location>
</feature>
<keyword evidence="1" id="KW-0175">Coiled coil</keyword>
<organism evidence="2 3">
    <name type="scientific">Sclerotinia nivalis</name>
    <dbReference type="NCBI Taxonomy" id="352851"/>
    <lineage>
        <taxon>Eukaryota</taxon>
        <taxon>Fungi</taxon>
        <taxon>Dikarya</taxon>
        <taxon>Ascomycota</taxon>
        <taxon>Pezizomycotina</taxon>
        <taxon>Leotiomycetes</taxon>
        <taxon>Helotiales</taxon>
        <taxon>Sclerotiniaceae</taxon>
        <taxon>Sclerotinia</taxon>
    </lineage>
</organism>
<keyword evidence="3" id="KW-1185">Reference proteome</keyword>
<gene>
    <name evidence="2" type="ORF">OCU04_001126</name>
</gene>
<evidence type="ECO:0000313" key="3">
    <source>
        <dbReference type="Proteomes" id="UP001152300"/>
    </source>
</evidence>
<dbReference type="AlphaFoldDB" id="A0A9X0AXH4"/>
<comment type="caution">
    <text evidence="2">The sequence shown here is derived from an EMBL/GenBank/DDBJ whole genome shotgun (WGS) entry which is preliminary data.</text>
</comment>
<reference evidence="2" key="1">
    <citation type="submission" date="2022-11" db="EMBL/GenBank/DDBJ databases">
        <title>Genome Resource of Sclerotinia nivalis Strain SnTB1, a Plant Pathogen Isolated from American Ginseng.</title>
        <authorList>
            <person name="Fan S."/>
        </authorList>
    </citation>
    <scope>NUCLEOTIDE SEQUENCE</scope>
    <source>
        <strain evidence="2">SnTB1</strain>
    </source>
</reference>
<protein>
    <submittedName>
        <fullName evidence="2">Uncharacterized protein</fullName>
    </submittedName>
</protein>
<dbReference type="EMBL" id="JAPEIS010000001">
    <property type="protein sequence ID" value="KAJ8070760.1"/>
    <property type="molecule type" value="Genomic_DNA"/>
</dbReference>
<accession>A0A9X0AXH4</accession>
<evidence type="ECO:0000313" key="2">
    <source>
        <dbReference type="EMBL" id="KAJ8070760.1"/>
    </source>
</evidence>
<name>A0A9X0AXH4_9HELO</name>
<dbReference type="Proteomes" id="UP001152300">
    <property type="component" value="Unassembled WGS sequence"/>
</dbReference>